<name>A0A0F9GBL4_9ZZZZ</name>
<gene>
    <name evidence="1" type="ORF">LCGC14_1847420</name>
</gene>
<comment type="caution">
    <text evidence="1">The sequence shown here is derived from an EMBL/GenBank/DDBJ whole genome shotgun (WGS) entry which is preliminary data.</text>
</comment>
<reference evidence="1" key="1">
    <citation type="journal article" date="2015" name="Nature">
        <title>Complex archaea that bridge the gap between prokaryotes and eukaryotes.</title>
        <authorList>
            <person name="Spang A."/>
            <person name="Saw J.H."/>
            <person name="Jorgensen S.L."/>
            <person name="Zaremba-Niedzwiedzka K."/>
            <person name="Martijn J."/>
            <person name="Lind A.E."/>
            <person name="van Eijk R."/>
            <person name="Schleper C."/>
            <person name="Guy L."/>
            <person name="Ettema T.J."/>
        </authorList>
    </citation>
    <scope>NUCLEOTIDE SEQUENCE</scope>
</reference>
<evidence type="ECO:0000313" key="1">
    <source>
        <dbReference type="EMBL" id="KKL96143.1"/>
    </source>
</evidence>
<accession>A0A0F9GBL4</accession>
<sequence>MPKNPGKRTEIMASEPQSIVEGYKKQIKTLQQQLDEKDELIFAYDAVRSPVIDDTIIRLREALGVISAMCTCKTSDIEIRIKNIAQQALVKGK</sequence>
<proteinExistence type="predicted"/>
<dbReference type="AlphaFoldDB" id="A0A0F9GBL4"/>
<organism evidence="1">
    <name type="scientific">marine sediment metagenome</name>
    <dbReference type="NCBI Taxonomy" id="412755"/>
    <lineage>
        <taxon>unclassified sequences</taxon>
        <taxon>metagenomes</taxon>
        <taxon>ecological metagenomes</taxon>
    </lineage>
</organism>
<dbReference type="EMBL" id="LAZR01018509">
    <property type="protein sequence ID" value="KKL96143.1"/>
    <property type="molecule type" value="Genomic_DNA"/>
</dbReference>
<protein>
    <submittedName>
        <fullName evidence="1">Uncharacterized protein</fullName>
    </submittedName>
</protein>